<dbReference type="GO" id="GO:0006515">
    <property type="term" value="P:protein quality control for misfolded or incompletely synthesized proteins"/>
    <property type="evidence" value="ECO:0007669"/>
    <property type="project" value="TreeGrafter"/>
</dbReference>
<dbReference type="Pfam" id="PF17820">
    <property type="entry name" value="PDZ_6"/>
    <property type="match status" value="1"/>
</dbReference>
<dbReference type="Proteomes" id="UP000186141">
    <property type="component" value="Unassembled WGS sequence"/>
</dbReference>
<dbReference type="OrthoDB" id="9758917at2"/>
<protein>
    <submittedName>
        <fullName evidence="7">Do/DeqQ family serine protease</fullName>
    </submittedName>
</protein>
<gene>
    <name evidence="7" type="ORF">SAMN05421774_102824</name>
</gene>
<accession>A0A1N7MNG6</accession>
<evidence type="ECO:0000256" key="5">
    <source>
        <dbReference type="SAM" id="SignalP"/>
    </source>
</evidence>
<keyword evidence="2 7" id="KW-0645">Protease</keyword>
<evidence type="ECO:0000259" key="6">
    <source>
        <dbReference type="PROSITE" id="PS50106"/>
    </source>
</evidence>
<dbReference type="InterPro" id="IPR036034">
    <property type="entry name" value="PDZ_sf"/>
</dbReference>
<feature type="chain" id="PRO_5009943497" evidence="5">
    <location>
        <begin position="22"/>
        <end position="462"/>
    </location>
</feature>
<dbReference type="GO" id="GO:0004252">
    <property type="term" value="F:serine-type endopeptidase activity"/>
    <property type="evidence" value="ECO:0007669"/>
    <property type="project" value="InterPro"/>
</dbReference>
<dbReference type="PANTHER" id="PTHR22939:SF129">
    <property type="entry name" value="SERINE PROTEASE HTRA2, MITOCHONDRIAL"/>
    <property type="match status" value="1"/>
</dbReference>
<dbReference type="InterPro" id="IPR009003">
    <property type="entry name" value="Peptidase_S1_PA"/>
</dbReference>
<feature type="domain" description="PDZ" evidence="6">
    <location>
        <begin position="267"/>
        <end position="321"/>
    </location>
</feature>
<dbReference type="PROSITE" id="PS50106">
    <property type="entry name" value="PDZ"/>
    <property type="match status" value="1"/>
</dbReference>
<keyword evidence="4" id="KW-0720">Serine protease</keyword>
<dbReference type="PRINTS" id="PR00834">
    <property type="entry name" value="PROTEASES2C"/>
</dbReference>
<evidence type="ECO:0000256" key="1">
    <source>
        <dbReference type="ARBA" id="ARBA00010541"/>
    </source>
</evidence>
<evidence type="ECO:0000313" key="7">
    <source>
        <dbReference type="EMBL" id="SIS87590.1"/>
    </source>
</evidence>
<dbReference type="InterPro" id="IPR001478">
    <property type="entry name" value="PDZ"/>
</dbReference>
<dbReference type="GO" id="GO:0042597">
    <property type="term" value="C:periplasmic space"/>
    <property type="evidence" value="ECO:0007669"/>
    <property type="project" value="TreeGrafter"/>
</dbReference>
<dbReference type="STRING" id="1086013.SAMN05421774_102824"/>
<dbReference type="AlphaFoldDB" id="A0A1N7MNG6"/>
<dbReference type="Gene3D" id="2.30.42.60">
    <property type="match status" value="1"/>
</dbReference>
<name>A0A1N7MNG6_9RHOB</name>
<dbReference type="SUPFAM" id="SSF50494">
    <property type="entry name" value="Trypsin-like serine proteases"/>
    <property type="match status" value="1"/>
</dbReference>
<evidence type="ECO:0000256" key="4">
    <source>
        <dbReference type="ARBA" id="ARBA00022825"/>
    </source>
</evidence>
<dbReference type="Pfam" id="PF13365">
    <property type="entry name" value="Trypsin_2"/>
    <property type="match status" value="1"/>
</dbReference>
<evidence type="ECO:0000256" key="3">
    <source>
        <dbReference type="ARBA" id="ARBA00022801"/>
    </source>
</evidence>
<sequence>MTVIRLAVLLVALTAAAPLPAETRPPVSQSEISLSFAPVVKAAAPAVVNIYATRVVESRISPFAGDPFFDRLFRDFGATRPEVQNSLGSGVIVSADGLVVSNYHVVDAATEITVVLQDRREYRAEVILADKVNDLAVLRLDGADRLPVLPFRDSDGVEVGDLVLAIGNPFGIGQTVSMGIISALARSSISVGDGHGYFLQTDAAINPGNSGGALVDAAGQLVGINTAILTQSGGSNGVGFAIPSNLVRAVVAQAQAGATRFQRPWAGVSGQGVDGGMAESLGLPVPEGVIFSELHPESPFATAGLRPGDVVVRLDGVPVNSPAEMIFRMSARGVGATLEVDYLRDGAPQVASVSLIAPPDTPARDTRRIGAGSALAGLQIARINPAVIAEYDLPLQAEGVVVTGAEDWAAQAGLRVGDVLLAINGARVMTPDDTERAATERSRNWAIDLIRQGQPLRLRFRI</sequence>
<dbReference type="EMBL" id="FTOT01000002">
    <property type="protein sequence ID" value="SIS87590.1"/>
    <property type="molecule type" value="Genomic_DNA"/>
</dbReference>
<keyword evidence="8" id="KW-1185">Reference proteome</keyword>
<dbReference type="InterPro" id="IPR041489">
    <property type="entry name" value="PDZ_6"/>
</dbReference>
<reference evidence="7 8" key="1">
    <citation type="submission" date="2017-01" db="EMBL/GenBank/DDBJ databases">
        <authorList>
            <person name="Mah S.A."/>
            <person name="Swanson W.J."/>
            <person name="Moy G.W."/>
            <person name="Vacquier V.D."/>
        </authorList>
    </citation>
    <scope>NUCLEOTIDE SEQUENCE [LARGE SCALE GENOMIC DNA]</scope>
    <source>
        <strain evidence="7 8">DSM 26375</strain>
    </source>
</reference>
<keyword evidence="3" id="KW-0378">Hydrolase</keyword>
<dbReference type="RefSeq" id="WP_076530261.1">
    <property type="nucleotide sequence ID" value="NZ_BMEH01000002.1"/>
</dbReference>
<dbReference type="Gene3D" id="2.40.10.120">
    <property type="match status" value="1"/>
</dbReference>
<dbReference type="Pfam" id="PF13180">
    <property type="entry name" value="PDZ_2"/>
    <property type="match status" value="1"/>
</dbReference>
<feature type="signal peptide" evidence="5">
    <location>
        <begin position="1"/>
        <end position="21"/>
    </location>
</feature>
<evidence type="ECO:0000313" key="8">
    <source>
        <dbReference type="Proteomes" id="UP000186141"/>
    </source>
</evidence>
<comment type="similarity">
    <text evidence="1">Belongs to the peptidase S1C family.</text>
</comment>
<evidence type="ECO:0000256" key="2">
    <source>
        <dbReference type="ARBA" id="ARBA00022670"/>
    </source>
</evidence>
<proteinExistence type="inferred from homology"/>
<organism evidence="7 8">
    <name type="scientific">Gemmobacter megaterium</name>
    <dbReference type="NCBI Taxonomy" id="1086013"/>
    <lineage>
        <taxon>Bacteria</taxon>
        <taxon>Pseudomonadati</taxon>
        <taxon>Pseudomonadota</taxon>
        <taxon>Alphaproteobacteria</taxon>
        <taxon>Rhodobacterales</taxon>
        <taxon>Paracoccaceae</taxon>
        <taxon>Gemmobacter</taxon>
    </lineage>
</organism>
<dbReference type="SMART" id="SM00228">
    <property type="entry name" value="PDZ"/>
    <property type="match status" value="2"/>
</dbReference>
<dbReference type="Gene3D" id="2.30.42.10">
    <property type="match status" value="1"/>
</dbReference>
<dbReference type="InterPro" id="IPR001940">
    <property type="entry name" value="Peptidase_S1C"/>
</dbReference>
<dbReference type="SUPFAM" id="SSF50156">
    <property type="entry name" value="PDZ domain-like"/>
    <property type="match status" value="2"/>
</dbReference>
<dbReference type="PANTHER" id="PTHR22939">
    <property type="entry name" value="SERINE PROTEASE FAMILY S1C HTRA-RELATED"/>
    <property type="match status" value="1"/>
</dbReference>
<keyword evidence="5" id="KW-0732">Signal</keyword>